<dbReference type="PANTHER" id="PTHR43134:SF3">
    <property type="entry name" value="FLAGELLAR BIOSYNTHESIS PROTEIN FLHF"/>
    <property type="match status" value="1"/>
</dbReference>
<dbReference type="FunFam" id="3.40.50.300:FF:000695">
    <property type="entry name" value="Flagellar biosynthesis regulator FlhF"/>
    <property type="match status" value="1"/>
</dbReference>
<dbReference type="GO" id="GO:0006614">
    <property type="term" value="P:SRP-dependent cotranslational protein targeting to membrane"/>
    <property type="evidence" value="ECO:0007669"/>
    <property type="project" value="InterPro"/>
</dbReference>
<keyword evidence="10" id="KW-0472">Membrane</keyword>
<keyword evidence="6" id="KW-0547">Nucleotide-binding</keyword>
<feature type="domain" description="AAA+ ATPase" evidence="14">
    <location>
        <begin position="159"/>
        <end position="324"/>
    </location>
</feature>
<comment type="caution">
    <text evidence="16">The sequence shown here is derived from an EMBL/GenBank/DDBJ whole genome shotgun (WGS) entry which is preliminary data.</text>
</comment>
<comment type="function">
    <text evidence="12">Necessary for flagellar biosynthesis. May be involved in translocation of the flagellum.</text>
</comment>
<dbReference type="CDD" id="cd17873">
    <property type="entry name" value="FlhF"/>
    <property type="match status" value="1"/>
</dbReference>
<evidence type="ECO:0000256" key="8">
    <source>
        <dbReference type="ARBA" id="ARBA00022927"/>
    </source>
</evidence>
<feature type="domain" description="SRP54-type proteins GTP-binding" evidence="15">
    <location>
        <begin position="160"/>
        <end position="351"/>
    </location>
</feature>
<dbReference type="Pfam" id="PF00448">
    <property type="entry name" value="SRP54"/>
    <property type="match status" value="1"/>
</dbReference>
<evidence type="ECO:0000256" key="10">
    <source>
        <dbReference type="ARBA" id="ARBA00023136"/>
    </source>
</evidence>
<keyword evidence="5" id="KW-1003">Cell membrane</keyword>
<evidence type="ECO:0000313" key="16">
    <source>
        <dbReference type="EMBL" id="GGG48537.1"/>
    </source>
</evidence>
<dbReference type="PANTHER" id="PTHR43134">
    <property type="entry name" value="SIGNAL RECOGNITION PARTICLE RECEPTOR SUBUNIT ALPHA"/>
    <property type="match status" value="1"/>
</dbReference>
<evidence type="ECO:0000256" key="11">
    <source>
        <dbReference type="ARBA" id="ARBA00023225"/>
    </source>
</evidence>
<dbReference type="SUPFAM" id="SSF52540">
    <property type="entry name" value="P-loop containing nucleoside triphosphate hydrolases"/>
    <property type="match status" value="1"/>
</dbReference>
<keyword evidence="16" id="KW-0969">Cilium</keyword>
<dbReference type="InterPro" id="IPR000897">
    <property type="entry name" value="SRP54_GTPase_dom"/>
</dbReference>
<evidence type="ECO:0000259" key="15">
    <source>
        <dbReference type="SMART" id="SM00962"/>
    </source>
</evidence>
<dbReference type="GO" id="GO:0005886">
    <property type="term" value="C:plasma membrane"/>
    <property type="evidence" value="ECO:0007669"/>
    <property type="project" value="UniProtKB-SubCell"/>
</dbReference>
<evidence type="ECO:0000256" key="3">
    <source>
        <dbReference type="ARBA" id="ARBA00014919"/>
    </source>
</evidence>
<protein>
    <recommendedName>
        <fullName evidence="3">Flagellar biosynthesis protein FlhF</fullName>
    </recommendedName>
    <alternativeName>
        <fullName evidence="13">Flagella-associated GTP-binding protein</fullName>
    </alternativeName>
</protein>
<keyword evidence="4" id="KW-0813">Transport</keyword>
<dbReference type="InterPro" id="IPR047040">
    <property type="entry name" value="FlhF__GTPase_dom"/>
</dbReference>
<dbReference type="EMBL" id="BMIY01000001">
    <property type="protein sequence ID" value="GGG48537.1"/>
    <property type="molecule type" value="Genomic_DNA"/>
</dbReference>
<keyword evidence="16" id="KW-0282">Flagellum</keyword>
<dbReference type="GO" id="GO:0005525">
    <property type="term" value="F:GTP binding"/>
    <property type="evidence" value="ECO:0007669"/>
    <property type="project" value="UniProtKB-KW"/>
</dbReference>
<evidence type="ECO:0000256" key="12">
    <source>
        <dbReference type="ARBA" id="ARBA00025337"/>
    </source>
</evidence>
<dbReference type="SMART" id="SM00962">
    <property type="entry name" value="SRP54"/>
    <property type="match status" value="1"/>
</dbReference>
<keyword evidence="17" id="KW-1185">Reference proteome</keyword>
<evidence type="ECO:0000256" key="9">
    <source>
        <dbReference type="ARBA" id="ARBA00023134"/>
    </source>
</evidence>
<dbReference type="GO" id="GO:0015031">
    <property type="term" value="P:protein transport"/>
    <property type="evidence" value="ECO:0007669"/>
    <property type="project" value="UniProtKB-KW"/>
</dbReference>
<dbReference type="Proteomes" id="UP000627715">
    <property type="component" value="Unassembled WGS sequence"/>
</dbReference>
<comment type="subcellular location">
    <subcellularLocation>
        <location evidence="1">Cell membrane</location>
        <topology evidence="1">Peripheral membrane protein</topology>
        <orientation evidence="1">Cytoplasmic side</orientation>
    </subcellularLocation>
</comment>
<organism evidence="16 17">
    <name type="scientific">Pseudohongiella nitratireducens</name>
    <dbReference type="NCBI Taxonomy" id="1768907"/>
    <lineage>
        <taxon>Bacteria</taxon>
        <taxon>Pseudomonadati</taxon>
        <taxon>Pseudomonadota</taxon>
        <taxon>Gammaproteobacteria</taxon>
        <taxon>Pseudomonadales</taxon>
        <taxon>Pseudohongiellaceae</taxon>
        <taxon>Pseudohongiella</taxon>
    </lineage>
</organism>
<dbReference type="OrthoDB" id="9778554at2"/>
<gene>
    <name evidence="16" type="primary">flhF</name>
    <name evidence="16" type="ORF">GCM10011403_02020</name>
</gene>
<dbReference type="SMART" id="SM00382">
    <property type="entry name" value="AAA"/>
    <property type="match status" value="1"/>
</dbReference>
<accession>A0A917LQ58</accession>
<evidence type="ECO:0000256" key="13">
    <source>
        <dbReference type="ARBA" id="ARBA00030866"/>
    </source>
</evidence>
<evidence type="ECO:0000313" key="17">
    <source>
        <dbReference type="Proteomes" id="UP000627715"/>
    </source>
</evidence>
<keyword evidence="16" id="KW-0966">Cell projection</keyword>
<comment type="similarity">
    <text evidence="2">Belongs to the GTP-binding SRP family.</text>
</comment>
<dbReference type="Gene3D" id="1.20.120.1380">
    <property type="entry name" value="Flagellar FlhF biosynthesis protein, N domain"/>
    <property type="match status" value="1"/>
</dbReference>
<dbReference type="InterPro" id="IPR027417">
    <property type="entry name" value="P-loop_NTPase"/>
</dbReference>
<evidence type="ECO:0000259" key="14">
    <source>
        <dbReference type="SMART" id="SM00382"/>
    </source>
</evidence>
<sequence>MQVRKFTARDMRQVLKLVRESLGEDAAILSSRSLAEGGVEVVATRAEKPTPPSGQGSSNPSNVSQAEFGAMRSELNSIRSLLQQRLNGMAWEQFERQTPAQATVWERFSTMGLPAPVIRQLMSQIKGSGSAEKVSDLWRKALTAMVKSLPALGFDPIVNGGVYAFLGPTGAGKTTTIAKLATQYVLAHGPDEVALVTTDSFRLASHEQLRALARILGVTVRIVDNHHSLSETLASLEHKSLVLIDTAGLPAAHAEQARQIESLRSQPGVRKWLVLPATAQGPVLEAAWRNYGRADVVACVLSHVDEACLLGDALALSIMKGLPVVYETFGQSIPDDIAVAKAPALVKKAIDLGRVLASEPVDKDRLMQGFATESNAVFRAGTSAI</sequence>
<evidence type="ECO:0000256" key="6">
    <source>
        <dbReference type="ARBA" id="ARBA00022741"/>
    </source>
</evidence>
<dbReference type="AlphaFoldDB" id="A0A917LQ58"/>
<keyword evidence="11" id="KW-1006">Bacterial flagellum protein export</keyword>
<dbReference type="InterPro" id="IPR003593">
    <property type="entry name" value="AAA+_ATPase"/>
</dbReference>
<evidence type="ECO:0000256" key="2">
    <source>
        <dbReference type="ARBA" id="ARBA00008531"/>
    </source>
</evidence>
<reference evidence="16" key="2">
    <citation type="submission" date="2020-09" db="EMBL/GenBank/DDBJ databases">
        <authorList>
            <person name="Sun Q."/>
            <person name="Zhou Y."/>
        </authorList>
    </citation>
    <scope>NUCLEOTIDE SEQUENCE</scope>
    <source>
        <strain evidence="16">CGMCC 1.15425</strain>
    </source>
</reference>
<dbReference type="Gene3D" id="3.40.50.300">
    <property type="entry name" value="P-loop containing nucleotide triphosphate hydrolases"/>
    <property type="match status" value="1"/>
</dbReference>
<keyword evidence="8" id="KW-0653">Protein transport</keyword>
<dbReference type="RefSeq" id="WP_082866620.1">
    <property type="nucleotide sequence ID" value="NZ_BMIY01000001.1"/>
</dbReference>
<keyword evidence="9" id="KW-0342">GTP-binding</keyword>
<dbReference type="GO" id="GO:0003924">
    <property type="term" value="F:GTPase activity"/>
    <property type="evidence" value="ECO:0007669"/>
    <property type="project" value="InterPro"/>
</dbReference>
<evidence type="ECO:0000256" key="4">
    <source>
        <dbReference type="ARBA" id="ARBA00022448"/>
    </source>
</evidence>
<keyword evidence="7" id="KW-1005">Bacterial flagellum biogenesis</keyword>
<proteinExistence type="inferred from homology"/>
<dbReference type="GO" id="GO:0005047">
    <property type="term" value="F:signal recognition particle binding"/>
    <property type="evidence" value="ECO:0007669"/>
    <property type="project" value="TreeGrafter"/>
</dbReference>
<reference evidence="16" key="1">
    <citation type="journal article" date="2014" name="Int. J. Syst. Evol. Microbiol.">
        <title>Complete genome sequence of Corynebacterium casei LMG S-19264T (=DSM 44701T), isolated from a smear-ripened cheese.</title>
        <authorList>
            <consortium name="US DOE Joint Genome Institute (JGI-PGF)"/>
            <person name="Walter F."/>
            <person name="Albersmeier A."/>
            <person name="Kalinowski J."/>
            <person name="Ruckert C."/>
        </authorList>
    </citation>
    <scope>NUCLEOTIDE SEQUENCE</scope>
    <source>
        <strain evidence="16">CGMCC 1.15425</strain>
    </source>
</reference>
<name>A0A917LQ58_9GAMM</name>
<evidence type="ECO:0000256" key="7">
    <source>
        <dbReference type="ARBA" id="ARBA00022795"/>
    </source>
</evidence>
<evidence type="ECO:0000256" key="1">
    <source>
        <dbReference type="ARBA" id="ARBA00004413"/>
    </source>
</evidence>
<dbReference type="GO" id="GO:0044781">
    <property type="term" value="P:bacterial-type flagellum organization"/>
    <property type="evidence" value="ECO:0007669"/>
    <property type="project" value="UniProtKB-KW"/>
</dbReference>
<evidence type="ECO:0000256" key="5">
    <source>
        <dbReference type="ARBA" id="ARBA00022475"/>
    </source>
</evidence>